<keyword evidence="3" id="KW-1185">Reference proteome</keyword>
<gene>
    <name evidence="2" type="ORF">NO2_1442</name>
</gene>
<protein>
    <submittedName>
        <fullName evidence="2">ORF6N domain protein</fullName>
    </submittedName>
</protein>
<evidence type="ECO:0000313" key="2">
    <source>
        <dbReference type="EMBL" id="GBR76977.1"/>
    </source>
</evidence>
<reference evidence="2 3" key="1">
    <citation type="journal article" date="2019" name="ISME J.">
        <title>Genome analyses of uncultured TG2/ZB3 bacteria in 'Margulisbacteria' specifically attached to ectosymbiotic spirochetes of protists in the termite gut.</title>
        <authorList>
            <person name="Utami Y.D."/>
            <person name="Kuwahara H."/>
            <person name="Igai K."/>
            <person name="Murakami T."/>
            <person name="Sugaya K."/>
            <person name="Morikawa T."/>
            <person name="Nagura Y."/>
            <person name="Yuki M."/>
            <person name="Deevong P."/>
            <person name="Inoue T."/>
            <person name="Kihara K."/>
            <person name="Lo N."/>
            <person name="Yamada A."/>
            <person name="Ohkuma M."/>
            <person name="Hongoh Y."/>
        </authorList>
    </citation>
    <scope>NUCLEOTIDE SEQUENCE [LARGE SCALE GENOMIC DNA]</scope>
    <source>
        <strain evidence="2">NkOx7-02</strain>
    </source>
</reference>
<dbReference type="Proteomes" id="UP000275925">
    <property type="component" value="Unassembled WGS sequence"/>
</dbReference>
<evidence type="ECO:0000313" key="3">
    <source>
        <dbReference type="Proteomes" id="UP000275925"/>
    </source>
</evidence>
<accession>A0A388TJD9</accession>
<dbReference type="Pfam" id="PF10543">
    <property type="entry name" value="ORF6N"/>
    <property type="match status" value="1"/>
</dbReference>
<evidence type="ECO:0000259" key="1">
    <source>
        <dbReference type="Pfam" id="PF10543"/>
    </source>
</evidence>
<name>A0A388TJD9_9BACT</name>
<proteinExistence type="predicted"/>
<dbReference type="InterPro" id="IPR018873">
    <property type="entry name" value="KilA-N_DNA-bd_domain"/>
</dbReference>
<organism evidence="2 3">
    <name type="scientific">Candidatus Termititenax persephonae</name>
    <dbReference type="NCBI Taxonomy" id="2218525"/>
    <lineage>
        <taxon>Bacteria</taxon>
        <taxon>Bacillati</taxon>
        <taxon>Candidatus Margulisiibacteriota</taxon>
        <taxon>Candidatus Termititenacia</taxon>
        <taxon>Candidatus Termititenacales</taxon>
        <taxon>Candidatus Termititenacaceae</taxon>
        <taxon>Candidatus Termititenax</taxon>
    </lineage>
</organism>
<dbReference type="AlphaFoldDB" id="A0A388TJD9"/>
<comment type="caution">
    <text evidence="2">The sequence shown here is derived from an EMBL/GenBank/DDBJ whole genome shotgun (WGS) entry which is preliminary data.</text>
</comment>
<feature type="domain" description="KilA-N DNA-binding" evidence="1">
    <location>
        <begin position="13"/>
        <end position="97"/>
    </location>
</feature>
<dbReference type="EMBL" id="BGZO01000074">
    <property type="protein sequence ID" value="GBR76977.1"/>
    <property type="molecule type" value="Genomic_DNA"/>
</dbReference>
<sequence length="184" mass="20796">MNNIVPYASVEKRIITIRDQKVLLDSDVAELYGVETKRVNEAVKNNPDKFPQGYILDVTPNERKELVENFDRFNRLKHASGSAAAFTEKGLYMLATILKSPRAAETTLAIVETFVKLRELSRSVSALSETTDKLKQKSLMQKSGEIFADILDNNLQIAGTETSLEINLALVKFKHTVKQKRKKR</sequence>